<dbReference type="PANTHER" id="PTHR42865">
    <property type="entry name" value="PROTON/GLUTAMATE-ASPARTATE SYMPORTER"/>
    <property type="match status" value="1"/>
</dbReference>
<keyword evidence="7 9" id="KW-0472">Membrane</keyword>
<reference evidence="10 11" key="1">
    <citation type="submission" date="2019-05" db="EMBL/GenBank/DDBJ databases">
        <title>Burkholderia sp. DHOD12, isolated from subtropical forest soil.</title>
        <authorList>
            <person name="Gao Z.-H."/>
            <person name="Qiu L.-H."/>
        </authorList>
    </citation>
    <scope>NUCLEOTIDE SEQUENCE [LARGE SCALE GENOMIC DNA]</scope>
    <source>
        <strain evidence="10 11">DHOD12</strain>
    </source>
</reference>
<evidence type="ECO:0000256" key="4">
    <source>
        <dbReference type="ARBA" id="ARBA00022692"/>
    </source>
</evidence>
<feature type="transmembrane region" description="Helical" evidence="9">
    <location>
        <begin position="354"/>
        <end position="378"/>
    </location>
</feature>
<keyword evidence="4 9" id="KW-0812">Transmembrane</keyword>
<evidence type="ECO:0000313" key="10">
    <source>
        <dbReference type="EMBL" id="QCP53003.1"/>
    </source>
</evidence>
<dbReference type="FunFam" id="1.10.3860.10:FF:000001">
    <property type="entry name" value="C4-dicarboxylate transport protein"/>
    <property type="match status" value="1"/>
</dbReference>
<feature type="transmembrane region" description="Helical" evidence="9">
    <location>
        <begin position="152"/>
        <end position="169"/>
    </location>
</feature>
<dbReference type="EMBL" id="CP040078">
    <property type="protein sequence ID" value="QCP53003.1"/>
    <property type="molecule type" value="Genomic_DNA"/>
</dbReference>
<evidence type="ECO:0000256" key="7">
    <source>
        <dbReference type="ARBA" id="ARBA00023136"/>
    </source>
</evidence>
<protein>
    <submittedName>
        <fullName evidence="10">Dicarboxylate/amino acid:cation symporter</fullName>
    </submittedName>
</protein>
<dbReference type="Pfam" id="PF00375">
    <property type="entry name" value="SDF"/>
    <property type="match status" value="1"/>
</dbReference>
<dbReference type="OrthoDB" id="9766690at2"/>
<feature type="transmembrane region" description="Helical" evidence="9">
    <location>
        <begin position="195"/>
        <end position="214"/>
    </location>
</feature>
<comment type="subcellular location">
    <subcellularLocation>
        <location evidence="1">Cell membrane</location>
        <topology evidence="1">Multi-pass membrane protein</topology>
    </subcellularLocation>
</comment>
<dbReference type="GO" id="GO:0006835">
    <property type="term" value="P:dicarboxylic acid transport"/>
    <property type="evidence" value="ECO:0007669"/>
    <property type="project" value="TreeGrafter"/>
</dbReference>
<dbReference type="GO" id="GO:0015293">
    <property type="term" value="F:symporter activity"/>
    <property type="evidence" value="ECO:0007669"/>
    <property type="project" value="UniProtKB-KW"/>
</dbReference>
<evidence type="ECO:0000256" key="3">
    <source>
        <dbReference type="ARBA" id="ARBA00022475"/>
    </source>
</evidence>
<name>A0A4P8IZI9_9BURK</name>
<comment type="function">
    <text evidence="8">Responsible for the transport of dicarboxylates such as succinate, fumarate, and malate from the periplasm across the membrane.</text>
</comment>
<keyword evidence="6 9" id="KW-1133">Transmembrane helix</keyword>
<evidence type="ECO:0000313" key="11">
    <source>
        <dbReference type="Proteomes" id="UP000298656"/>
    </source>
</evidence>
<feature type="transmembrane region" description="Helical" evidence="9">
    <location>
        <begin position="7"/>
        <end position="27"/>
    </location>
</feature>
<dbReference type="AlphaFoldDB" id="A0A4P8IZI9"/>
<dbReference type="PRINTS" id="PR00173">
    <property type="entry name" value="EDTRNSPORT"/>
</dbReference>
<accession>A0A4P8IZI9</accession>
<evidence type="ECO:0000256" key="8">
    <source>
        <dbReference type="ARBA" id="ARBA00053346"/>
    </source>
</evidence>
<organism evidence="10 11">
    <name type="scientific">Trinickia violacea</name>
    <dbReference type="NCBI Taxonomy" id="2571746"/>
    <lineage>
        <taxon>Bacteria</taxon>
        <taxon>Pseudomonadati</taxon>
        <taxon>Pseudomonadota</taxon>
        <taxon>Betaproteobacteria</taxon>
        <taxon>Burkholderiales</taxon>
        <taxon>Burkholderiaceae</taxon>
        <taxon>Trinickia</taxon>
    </lineage>
</organism>
<gene>
    <name evidence="10" type="ORF">FAZ95_28305</name>
</gene>
<keyword evidence="3" id="KW-1003">Cell membrane</keyword>
<feature type="transmembrane region" description="Helical" evidence="9">
    <location>
        <begin position="314"/>
        <end position="342"/>
    </location>
</feature>
<dbReference type="KEGG" id="tvl:FAZ95_28305"/>
<dbReference type="SUPFAM" id="SSF118215">
    <property type="entry name" value="Proton glutamate symport protein"/>
    <property type="match status" value="1"/>
</dbReference>
<dbReference type="InterPro" id="IPR001991">
    <property type="entry name" value="Na-dicarboxylate_symporter"/>
</dbReference>
<keyword evidence="2" id="KW-0813">Transport</keyword>
<dbReference type="Proteomes" id="UP000298656">
    <property type="component" value="Chromosome 2"/>
</dbReference>
<dbReference type="GO" id="GO:0005886">
    <property type="term" value="C:plasma membrane"/>
    <property type="evidence" value="ECO:0007669"/>
    <property type="project" value="UniProtKB-SubCell"/>
</dbReference>
<dbReference type="PANTHER" id="PTHR42865:SF7">
    <property type="entry name" value="PROTON_GLUTAMATE-ASPARTATE SYMPORTER"/>
    <property type="match status" value="1"/>
</dbReference>
<dbReference type="Gene3D" id="1.10.3860.10">
    <property type="entry name" value="Sodium:dicarboxylate symporter"/>
    <property type="match status" value="1"/>
</dbReference>
<dbReference type="RefSeq" id="WP_137335774.1">
    <property type="nucleotide sequence ID" value="NZ_CP040078.1"/>
</dbReference>
<proteinExistence type="predicted"/>
<evidence type="ECO:0000256" key="5">
    <source>
        <dbReference type="ARBA" id="ARBA00022847"/>
    </source>
</evidence>
<evidence type="ECO:0000256" key="2">
    <source>
        <dbReference type="ARBA" id="ARBA00022448"/>
    </source>
</evidence>
<evidence type="ECO:0000256" key="9">
    <source>
        <dbReference type="SAM" id="Phobius"/>
    </source>
</evidence>
<keyword evidence="5" id="KW-0769">Symport</keyword>
<feature type="transmembrane region" description="Helical" evidence="9">
    <location>
        <begin position="47"/>
        <end position="67"/>
    </location>
</feature>
<evidence type="ECO:0000256" key="6">
    <source>
        <dbReference type="ARBA" id="ARBA00022989"/>
    </source>
</evidence>
<feature type="transmembrane region" description="Helical" evidence="9">
    <location>
        <begin position="79"/>
        <end position="102"/>
    </location>
</feature>
<sequence length="430" mass="45819">MKNRLTLYIAAGMILGVIVGYVCHISASDPASTKAIAGYFSILTDIFLRLIKMIIAPLVFVTLVSGLAGMDSGEDVGRIGLRSVGWFVCASLISLTLGLVFANLLHPGAGLHMVAGNGEVNTGLNTSALNFKDVLTHAFPTSLLDAMARNDILQILVFSVFLGLGLSAVKQDPRVKLVIQTIDGMVPVMLRVTDYVMRAAPFGVFGAIASAVTLRGVDVIATYGKLIGSFYLALVVLWAILILVGYLFLGRRVGTLLKAVREPLMIAFATASSEAAYPRLTEQLERFGVDKKVVGFTLPLGYAFNLDGSMMYQAFAAIFIAQAFGVDMPISQQIFMLLVLMLSSKGMASVPRGSIVVVAAVAPMFHLPVEGVAIVLAIDQILDMGRTMTNVIGNSLATAVIAKWEGGRQSTFGLLEEDESVFGQTQGDAK</sequence>
<keyword evidence="11" id="KW-1185">Reference proteome</keyword>
<dbReference type="InterPro" id="IPR036458">
    <property type="entry name" value="Na:dicarbo_symporter_sf"/>
</dbReference>
<feature type="transmembrane region" description="Helical" evidence="9">
    <location>
        <begin position="226"/>
        <end position="249"/>
    </location>
</feature>
<evidence type="ECO:0000256" key="1">
    <source>
        <dbReference type="ARBA" id="ARBA00004651"/>
    </source>
</evidence>